<dbReference type="GO" id="GO:0015030">
    <property type="term" value="C:Cajal body"/>
    <property type="evidence" value="ECO:0007669"/>
    <property type="project" value="UniProtKB-SubCell"/>
</dbReference>
<dbReference type="SUPFAM" id="SSF46934">
    <property type="entry name" value="UBA-like"/>
    <property type="match status" value="1"/>
</dbReference>
<feature type="compositionally biased region" description="Polar residues" evidence="14">
    <location>
        <begin position="667"/>
        <end position="687"/>
    </location>
</feature>
<comment type="function">
    <text evidence="11">Involved in spliceosome assembly.</text>
</comment>
<proteinExistence type="evidence at transcript level"/>
<feature type="compositionally biased region" description="Low complexity" evidence="14">
    <location>
        <begin position="388"/>
        <end position="402"/>
    </location>
</feature>
<accession>A0A6F9DV42</accession>
<feature type="domain" description="UBA" evidence="15">
    <location>
        <begin position="292"/>
        <end position="332"/>
    </location>
</feature>
<evidence type="ECO:0000259" key="15">
    <source>
        <dbReference type="PROSITE" id="PS50030"/>
    </source>
</evidence>
<evidence type="ECO:0000256" key="8">
    <source>
        <dbReference type="ARBA" id="ARBA00023187"/>
    </source>
</evidence>
<feature type="compositionally biased region" description="Basic and acidic residues" evidence="14">
    <location>
        <begin position="571"/>
        <end position="581"/>
    </location>
</feature>
<feature type="compositionally biased region" description="Basic and acidic residues" evidence="14">
    <location>
        <begin position="361"/>
        <end position="373"/>
    </location>
</feature>
<dbReference type="SMART" id="SM01161">
    <property type="entry name" value="DUF1767"/>
    <property type="match status" value="1"/>
</dbReference>
<dbReference type="Gene3D" id="1.10.8.10">
    <property type="entry name" value="DNA helicase RuvA subunit, C-terminal domain"/>
    <property type="match status" value="1"/>
</dbReference>
<keyword evidence="5" id="KW-0507">mRNA processing</keyword>
<dbReference type="InterPro" id="IPR010304">
    <property type="entry name" value="SMN_Tudor"/>
</dbReference>
<comment type="function">
    <text evidence="10">Scaffolding protein that specifically recognizes and binds dimethylarginine-containing proteins. Plays a role in the regulation of translation of target mRNAs by binding Arg/Gly-rich motifs (GAR) in dimethylarginine-containing proteins. In nucleus, acts as a coactivator: recognizes and binds asymmetric dimethylation on the core histone tails associated with transcriptional activation (H3R17me2a and H4R3me2a) and recruits proteins at these arginine-methylated loci. In cytoplasm, acts as an antiviral factor that participates in the assembly of stress granules together with G3BP1.</text>
</comment>
<dbReference type="Gene3D" id="2.40.50.770">
    <property type="entry name" value="RecQ-mediated genome instability protein Rmi1, C-terminal domain"/>
    <property type="match status" value="1"/>
</dbReference>
<dbReference type="GO" id="GO:0016607">
    <property type="term" value="C:nuclear speck"/>
    <property type="evidence" value="ECO:0007669"/>
    <property type="project" value="UniProtKB-SubCell"/>
</dbReference>
<dbReference type="SMART" id="SM00333">
    <property type="entry name" value="TUDOR"/>
    <property type="match status" value="1"/>
</dbReference>
<dbReference type="InterPro" id="IPR042470">
    <property type="entry name" value="RMI1_N_C_sf"/>
</dbReference>
<evidence type="ECO:0000256" key="9">
    <source>
        <dbReference type="ARBA" id="ARBA00023242"/>
    </source>
</evidence>
<dbReference type="InterPro" id="IPR015940">
    <property type="entry name" value="UBA"/>
</dbReference>
<name>A0A6F9DV42_9ASCI</name>
<dbReference type="GO" id="GO:0006397">
    <property type="term" value="P:mRNA processing"/>
    <property type="evidence" value="ECO:0007669"/>
    <property type="project" value="UniProtKB-KW"/>
</dbReference>
<feature type="region of interest" description="Disordered" evidence="14">
    <location>
        <begin position="438"/>
        <end position="700"/>
    </location>
</feature>
<comment type="similarity">
    <text evidence="3">Belongs to the SMN family.</text>
</comment>
<evidence type="ECO:0000256" key="12">
    <source>
        <dbReference type="ARBA" id="ARBA00041083"/>
    </source>
</evidence>
<dbReference type="EMBL" id="LR791021">
    <property type="protein sequence ID" value="CAB3266883.1"/>
    <property type="molecule type" value="mRNA"/>
</dbReference>
<protein>
    <recommendedName>
        <fullName evidence="12">Survival of motor neuron-related-splicing factor 30</fullName>
    </recommendedName>
    <alternativeName>
        <fullName evidence="13">Survival motor neuron domain-containing protein 1</fullName>
    </alternativeName>
    <alternativeName>
        <fullName evidence="4">Tudor domain-containing protein 3</fullName>
    </alternativeName>
</protein>
<dbReference type="AlphaFoldDB" id="A0A6F9DV42"/>
<feature type="compositionally biased region" description="Basic and acidic residues" evidence="14">
    <location>
        <begin position="640"/>
        <end position="654"/>
    </location>
</feature>
<evidence type="ECO:0000259" key="16">
    <source>
        <dbReference type="PROSITE" id="PS50304"/>
    </source>
</evidence>
<gene>
    <name evidence="17" type="primary">Tdrd3</name>
</gene>
<comment type="subcellular location">
    <subcellularLocation>
        <location evidence="1">Nucleus speckle</location>
    </subcellularLocation>
    <subcellularLocation>
        <location evidence="2">Nucleus</location>
        <location evidence="2">Cajal body</location>
    </subcellularLocation>
</comment>
<evidence type="ECO:0000256" key="3">
    <source>
        <dbReference type="ARBA" id="ARBA00005371"/>
    </source>
</evidence>
<dbReference type="Pfam" id="PF06003">
    <property type="entry name" value="SMN_Tudor"/>
    <property type="match status" value="1"/>
</dbReference>
<dbReference type="InterPro" id="IPR002999">
    <property type="entry name" value="Tudor"/>
</dbReference>
<dbReference type="Gene3D" id="2.30.30.140">
    <property type="match status" value="1"/>
</dbReference>
<reference evidence="17" key="1">
    <citation type="submission" date="2020-04" db="EMBL/GenBank/DDBJ databases">
        <authorList>
            <person name="Neveu A P."/>
        </authorList>
    </citation>
    <scope>NUCLEOTIDE SEQUENCE</scope>
    <source>
        <tissue evidence="17">Whole embryo</tissue>
    </source>
</reference>
<feature type="region of interest" description="Disordered" evidence="14">
    <location>
        <begin position="328"/>
        <end position="419"/>
    </location>
</feature>
<dbReference type="InterPro" id="IPR013894">
    <property type="entry name" value="RMI1_OB"/>
</dbReference>
<evidence type="ECO:0000256" key="1">
    <source>
        <dbReference type="ARBA" id="ARBA00004324"/>
    </source>
</evidence>
<evidence type="ECO:0000256" key="11">
    <source>
        <dbReference type="ARBA" id="ARBA00037618"/>
    </source>
</evidence>
<evidence type="ECO:0000256" key="6">
    <source>
        <dbReference type="ARBA" id="ARBA00022728"/>
    </source>
</evidence>
<dbReference type="Pfam" id="PF08585">
    <property type="entry name" value="RMI1_N_C"/>
    <property type="match status" value="1"/>
</dbReference>
<dbReference type="GO" id="GO:0006325">
    <property type="term" value="P:chromatin organization"/>
    <property type="evidence" value="ECO:0007669"/>
    <property type="project" value="UniProtKB-KW"/>
</dbReference>
<dbReference type="SUPFAM" id="SSF63748">
    <property type="entry name" value="Tudor/PWWP/MBT"/>
    <property type="match status" value="1"/>
</dbReference>
<dbReference type="PROSITE" id="PS50304">
    <property type="entry name" value="TUDOR"/>
    <property type="match status" value="1"/>
</dbReference>
<feature type="compositionally biased region" description="Basic and acidic residues" evidence="14">
    <location>
        <begin position="336"/>
        <end position="351"/>
    </location>
</feature>
<evidence type="ECO:0000256" key="7">
    <source>
        <dbReference type="ARBA" id="ARBA00022853"/>
    </source>
</evidence>
<feature type="compositionally biased region" description="Basic and acidic residues" evidence="14">
    <location>
        <begin position="621"/>
        <end position="633"/>
    </location>
</feature>
<dbReference type="PROSITE" id="PS50030">
    <property type="entry name" value="UBA"/>
    <property type="match status" value="1"/>
</dbReference>
<dbReference type="GO" id="GO:0005681">
    <property type="term" value="C:spliceosomal complex"/>
    <property type="evidence" value="ECO:0007669"/>
    <property type="project" value="UniProtKB-KW"/>
</dbReference>
<feature type="domain" description="Tudor" evidence="16">
    <location>
        <begin position="700"/>
        <end position="760"/>
    </location>
</feature>
<evidence type="ECO:0000256" key="13">
    <source>
        <dbReference type="ARBA" id="ARBA00042567"/>
    </source>
</evidence>
<evidence type="ECO:0000256" key="4">
    <source>
        <dbReference type="ARBA" id="ARBA00013421"/>
    </source>
</evidence>
<dbReference type="GO" id="GO:0005737">
    <property type="term" value="C:cytoplasm"/>
    <property type="evidence" value="ECO:0007669"/>
    <property type="project" value="InterPro"/>
</dbReference>
<evidence type="ECO:0000256" key="2">
    <source>
        <dbReference type="ARBA" id="ARBA00004408"/>
    </source>
</evidence>
<keyword evidence="9" id="KW-0539">Nucleus</keyword>
<keyword evidence="7" id="KW-0156">Chromatin regulator</keyword>
<feature type="region of interest" description="Disordered" evidence="14">
    <location>
        <begin position="257"/>
        <end position="278"/>
    </location>
</feature>
<evidence type="ECO:0000256" key="5">
    <source>
        <dbReference type="ARBA" id="ARBA00022664"/>
    </source>
</evidence>
<dbReference type="InterPro" id="IPR009060">
    <property type="entry name" value="UBA-like_sf"/>
</dbReference>
<feature type="compositionally biased region" description="Basic and acidic residues" evidence="14">
    <location>
        <begin position="508"/>
        <end position="533"/>
    </location>
</feature>
<keyword evidence="6" id="KW-0747">Spliceosome</keyword>
<sequence length="806" mass="91828">MLGRFNLNTIAMTADIQKDLEMHGWHLSQEGIDICKEEIKTTHNKPVKWQDIEKAALNLDLGDIGEKFFTEEFTKEKRSEFTGPCVLQVVKVRNISAPKANEQSSGAPRMLHIHLTDGHRTYIAIENEKISSLNLEIAPGSKLCLKGKMATSYGTILLNSQNADLLGGRVDSLYNKWIAAKEASGYTRIIGESDDTPPPFVNFGKRITYKYKSNTPSLEKSDQTNDDAKEFNEQRQAAIAEVQKSKTDASGKVFSTGINKTTIPTNTSYHRRQPEKSEVYRDVATTSHKNPSLDENLCDQLVQMGFERQPASKALLASNNSLERALEHLVTSNDKPNVRETRSGDRADRGRRGGRGRNRRGRNDDDAGEEHRQSSNATLFDFLETKFAKQPAQKKSASSSGQNYRGPIRRNDGDNNNDDEQLQDEYIMEYVRELSLVETRGGGSDMEKGRQNKNPRDEGNRERRGKEGGRFDKSRDAPRFNDTSNTNKRNSFRGEGRGGRGRGQKYHSNRDSNDRRPNGYRGENEERFSRFESDLNANVTGQKRGKSYRNARGSRMDNGQPPVDWRDDVDEISRRGQDRLPPEQQLRDPGPGGNYHRSQRERQSDVPPRFRKNQPYQNKFPSEDQENHQRYERGNYNPESRQEKYPRSHPEQKRGLTLADTAKQIKPSETQPAKQSYQQPRNNGNRQSNHRMKENARVSGWKKGAHCKAKYWEDGQYHDAVVVDVHAELPYAVVEYLGYGNCEEVAFEDMTPANHEIAKHHVGGGDQIVTQEFRRRRGPNQGAQNKRAPNRPTQKLYELPSHKQPS</sequence>
<dbReference type="PANTHER" id="PTHR13681">
    <property type="entry name" value="SURVIVAL OF MOTOR NEURON-RELATED-SPLICING FACTOR 30-RELATED"/>
    <property type="match status" value="1"/>
</dbReference>
<feature type="compositionally biased region" description="Polar residues" evidence="14">
    <location>
        <begin position="257"/>
        <end position="268"/>
    </location>
</feature>
<dbReference type="CDD" id="cd14270">
    <property type="entry name" value="UBA"/>
    <property type="match status" value="1"/>
</dbReference>
<dbReference type="GO" id="GO:0008380">
    <property type="term" value="P:RNA splicing"/>
    <property type="evidence" value="ECO:0007669"/>
    <property type="project" value="UniProtKB-KW"/>
</dbReference>
<feature type="compositionally biased region" description="Basic and acidic residues" evidence="14">
    <location>
        <begin position="445"/>
        <end position="479"/>
    </location>
</feature>
<evidence type="ECO:0000256" key="14">
    <source>
        <dbReference type="SAM" id="MobiDB-lite"/>
    </source>
</evidence>
<dbReference type="GO" id="GO:0003723">
    <property type="term" value="F:RNA binding"/>
    <property type="evidence" value="ECO:0007669"/>
    <property type="project" value="InterPro"/>
</dbReference>
<dbReference type="PANTHER" id="PTHR13681:SF24">
    <property type="entry name" value="TUDOR DOMAIN-CONTAINING PROTEIN 3"/>
    <property type="match status" value="1"/>
</dbReference>
<organism evidence="17">
    <name type="scientific">Phallusia mammillata</name>
    <dbReference type="NCBI Taxonomy" id="59560"/>
    <lineage>
        <taxon>Eukaryota</taxon>
        <taxon>Metazoa</taxon>
        <taxon>Chordata</taxon>
        <taxon>Tunicata</taxon>
        <taxon>Ascidiacea</taxon>
        <taxon>Phlebobranchia</taxon>
        <taxon>Ascidiidae</taxon>
        <taxon>Phallusia</taxon>
    </lineage>
</organism>
<keyword evidence="8" id="KW-0508">mRNA splicing</keyword>
<feature type="region of interest" description="Disordered" evidence="14">
    <location>
        <begin position="765"/>
        <end position="806"/>
    </location>
</feature>
<dbReference type="Pfam" id="PF22562">
    <property type="entry name" value="UBA_7"/>
    <property type="match status" value="1"/>
</dbReference>
<evidence type="ECO:0000256" key="10">
    <source>
        <dbReference type="ARBA" id="ARBA00035105"/>
    </source>
</evidence>
<evidence type="ECO:0000313" key="17">
    <source>
        <dbReference type="EMBL" id="CAB3266883.1"/>
    </source>
</evidence>